<feature type="domain" description="PID" evidence="4">
    <location>
        <begin position="15"/>
        <end position="134"/>
    </location>
</feature>
<protein>
    <submittedName>
        <fullName evidence="8">PID domain-containing protein</fullName>
    </submittedName>
</protein>
<feature type="compositionally biased region" description="Pro residues" evidence="3">
    <location>
        <begin position="353"/>
        <end position="365"/>
    </location>
</feature>
<name>A0A158R9N4_TAEAS</name>
<feature type="compositionally biased region" description="Acidic residues" evidence="3">
    <location>
        <begin position="236"/>
        <end position="245"/>
    </location>
</feature>
<evidence type="ECO:0000259" key="4">
    <source>
        <dbReference type="PROSITE" id="PS01179"/>
    </source>
</evidence>
<dbReference type="PANTHER" id="PTHR15832">
    <property type="entry name" value="SHC (SRC HOMOLOGY DOMAIN C-TERMINAL) ADAPTOR HOMOLOG"/>
    <property type="match status" value="1"/>
</dbReference>
<dbReference type="Proteomes" id="UP000282613">
    <property type="component" value="Unassembled WGS sequence"/>
</dbReference>
<dbReference type="PROSITE" id="PS01179">
    <property type="entry name" value="PID"/>
    <property type="match status" value="1"/>
</dbReference>
<dbReference type="PROSITE" id="PS50001">
    <property type="entry name" value="SH2"/>
    <property type="match status" value="1"/>
</dbReference>
<feature type="compositionally biased region" description="Pro residues" evidence="3">
    <location>
        <begin position="171"/>
        <end position="182"/>
    </location>
</feature>
<reference evidence="6 7" key="2">
    <citation type="submission" date="2018-11" db="EMBL/GenBank/DDBJ databases">
        <authorList>
            <consortium name="Pathogen Informatics"/>
        </authorList>
    </citation>
    <scope>NUCLEOTIDE SEQUENCE [LARGE SCALE GENOMIC DNA]</scope>
</reference>
<feature type="domain" description="SH2" evidence="5">
    <location>
        <begin position="476"/>
        <end position="604"/>
    </location>
</feature>
<keyword evidence="1 2" id="KW-0727">SH2 domain</keyword>
<feature type="region of interest" description="Disordered" evidence="3">
    <location>
        <begin position="215"/>
        <end position="259"/>
    </location>
</feature>
<dbReference type="AlphaFoldDB" id="A0A158R9N4"/>
<dbReference type="Pfam" id="PF00017">
    <property type="entry name" value="SH2"/>
    <property type="match status" value="1"/>
</dbReference>
<accession>A0A158R9N4</accession>
<gene>
    <name evidence="6" type="ORF">TASK_LOCUS7533</name>
</gene>
<proteinExistence type="predicted"/>
<dbReference type="Gene3D" id="2.30.29.30">
    <property type="entry name" value="Pleckstrin-homology domain (PH domain)/Phosphotyrosine-binding domain (PTB)"/>
    <property type="match status" value="1"/>
</dbReference>
<dbReference type="OrthoDB" id="10013007at2759"/>
<feature type="compositionally biased region" description="Low complexity" evidence="3">
    <location>
        <begin position="433"/>
        <end position="442"/>
    </location>
</feature>
<dbReference type="PANTHER" id="PTHR15832:SF2">
    <property type="entry name" value="SH2 DOMAIN-CONTAINING PROTEIN"/>
    <property type="match status" value="1"/>
</dbReference>
<dbReference type="CDD" id="cd13157">
    <property type="entry name" value="PTB_tensin-related"/>
    <property type="match status" value="1"/>
</dbReference>
<feature type="compositionally biased region" description="Low complexity" evidence="3">
    <location>
        <begin position="215"/>
        <end position="224"/>
    </location>
</feature>
<evidence type="ECO:0000313" key="7">
    <source>
        <dbReference type="Proteomes" id="UP000282613"/>
    </source>
</evidence>
<feature type="compositionally biased region" description="Polar residues" evidence="3">
    <location>
        <begin position="400"/>
        <end position="416"/>
    </location>
</feature>
<dbReference type="InterPro" id="IPR036860">
    <property type="entry name" value="SH2_dom_sf"/>
</dbReference>
<reference evidence="8" key="1">
    <citation type="submission" date="2016-04" db="UniProtKB">
        <authorList>
            <consortium name="WormBaseParasite"/>
        </authorList>
    </citation>
    <scope>IDENTIFICATION</scope>
</reference>
<evidence type="ECO:0000259" key="5">
    <source>
        <dbReference type="PROSITE" id="PS50001"/>
    </source>
</evidence>
<sequence>MNFKAIALTAAEYRKYIGSFLVTGSAHFERADIVRQKLEAARGYTQSKPILLVISLHGIKVCDDSGTSVHMAHALRRISYATCDPDCCQFAFLAREPKAQPNVQYCHAFVTKTPEEAENLNNLVGEAFRIAYAQQRALLESRRAVAQPQTPSRTTEATVVAATPPHHRLQQPPPPPPPPPVASNPVPEADSGIATTDAASFRRKIDTVGYLAADSGLSSSESASRGVKPCSLQDASDNDEADDGVEESHVKCGQGVGRPPLRPTLTSSNQSHCCQPLKDIVTPTPDKRGKSHKQLRNINANPQCRSEPHDSPITSSVAVVDMVDASDYPDDLKAMGIGEEEEEADAGFVQQPPSAPHPTPLPVLPSPHFRTTEEVDEAELASSLAAIPGPVGRRRPTPFSPSASSGNAYDQASESLHSPLCPDPRRRRTATDAASASGSCSSSGGGGGGGGGADSLKTAGGISAAHHVAPPISAPWYQPHIPRELALDMLSRQPPGSFVVRDSGTHSNCYALSVRVGGSEGEAGHSHAVAAGERCLSAGMAPRTALVGGASGGGGGISHYLIQRTATGVRLKGLEKEWPSLACLILHLTVMPEMLPCPLLDAPQSSSNPAALLRGGGASVHPAHFEQAPDACAFRPISARGGEPGPLTPLQQAPPPPPHSEYQQLSEFSSLLADLNIPEERRRHRRHPPPPPPARIR</sequence>
<evidence type="ECO:0000313" key="8">
    <source>
        <dbReference type="WBParaSite" id="TASK_0000753201-mRNA-1"/>
    </source>
</evidence>
<organism evidence="8">
    <name type="scientific">Taenia asiatica</name>
    <name type="common">Asian tapeworm</name>
    <dbReference type="NCBI Taxonomy" id="60517"/>
    <lineage>
        <taxon>Eukaryota</taxon>
        <taxon>Metazoa</taxon>
        <taxon>Spiralia</taxon>
        <taxon>Lophotrochozoa</taxon>
        <taxon>Platyhelminthes</taxon>
        <taxon>Cestoda</taxon>
        <taxon>Eucestoda</taxon>
        <taxon>Cyclophyllidea</taxon>
        <taxon>Taeniidae</taxon>
        <taxon>Taenia</taxon>
    </lineage>
</organism>
<dbReference type="Gene3D" id="3.30.505.10">
    <property type="entry name" value="SH2 domain"/>
    <property type="match status" value="1"/>
</dbReference>
<feature type="region of interest" description="Disordered" evidence="3">
    <location>
        <begin position="635"/>
        <end position="697"/>
    </location>
</feature>
<evidence type="ECO:0000256" key="1">
    <source>
        <dbReference type="ARBA" id="ARBA00022999"/>
    </source>
</evidence>
<feature type="region of interest" description="Disordered" evidence="3">
    <location>
        <begin position="342"/>
        <end position="455"/>
    </location>
</feature>
<dbReference type="InterPro" id="IPR000980">
    <property type="entry name" value="SH2"/>
</dbReference>
<dbReference type="InterPro" id="IPR011993">
    <property type="entry name" value="PH-like_dom_sf"/>
</dbReference>
<dbReference type="SUPFAM" id="SSF50729">
    <property type="entry name" value="PH domain-like"/>
    <property type="match status" value="1"/>
</dbReference>
<keyword evidence="7" id="KW-1185">Reference proteome</keyword>
<dbReference type="WBParaSite" id="TASK_0000753201-mRNA-1">
    <property type="protein sequence ID" value="TASK_0000753201-mRNA-1"/>
    <property type="gene ID" value="TASK_0000753201"/>
</dbReference>
<feature type="compositionally biased region" description="Low complexity" evidence="3">
    <location>
        <begin position="154"/>
        <end position="163"/>
    </location>
</feature>
<feature type="region of interest" description="Disordered" evidence="3">
    <location>
        <begin position="143"/>
        <end position="198"/>
    </location>
</feature>
<dbReference type="SMART" id="SM00252">
    <property type="entry name" value="SH2"/>
    <property type="match status" value="1"/>
</dbReference>
<evidence type="ECO:0000256" key="2">
    <source>
        <dbReference type="PROSITE-ProRule" id="PRU00191"/>
    </source>
</evidence>
<feature type="compositionally biased region" description="Gly residues" evidence="3">
    <location>
        <begin position="443"/>
        <end position="453"/>
    </location>
</feature>
<dbReference type="Pfam" id="PF00640">
    <property type="entry name" value="PID"/>
    <property type="match status" value="1"/>
</dbReference>
<evidence type="ECO:0000256" key="3">
    <source>
        <dbReference type="SAM" id="MobiDB-lite"/>
    </source>
</evidence>
<evidence type="ECO:0000313" key="6">
    <source>
        <dbReference type="EMBL" id="VDK38539.1"/>
    </source>
</evidence>
<dbReference type="SUPFAM" id="SSF55550">
    <property type="entry name" value="SH2 domain"/>
    <property type="match status" value="1"/>
</dbReference>
<dbReference type="EMBL" id="UYRS01018632">
    <property type="protein sequence ID" value="VDK38539.1"/>
    <property type="molecule type" value="Genomic_DNA"/>
</dbReference>
<dbReference type="SMART" id="SM00462">
    <property type="entry name" value="PTB"/>
    <property type="match status" value="1"/>
</dbReference>
<dbReference type="InterPro" id="IPR006020">
    <property type="entry name" value="PTB/PI_dom"/>
</dbReference>